<feature type="domain" description="NAD-dependent epimerase/dehydratase" evidence="1">
    <location>
        <begin position="10"/>
        <end position="246"/>
    </location>
</feature>
<organism evidence="2 3">
    <name type="scientific">Pseudonocardia adelaidensis</name>
    <dbReference type="NCBI Taxonomy" id="648754"/>
    <lineage>
        <taxon>Bacteria</taxon>
        <taxon>Bacillati</taxon>
        <taxon>Actinomycetota</taxon>
        <taxon>Actinomycetes</taxon>
        <taxon>Pseudonocardiales</taxon>
        <taxon>Pseudonocardiaceae</taxon>
        <taxon>Pseudonocardia</taxon>
    </lineage>
</organism>
<comment type="caution">
    <text evidence="2">The sequence shown here is derived from an EMBL/GenBank/DDBJ whole genome shotgun (WGS) entry which is preliminary data.</text>
</comment>
<proteinExistence type="predicted"/>
<dbReference type="CDD" id="cd08948">
    <property type="entry name" value="5beta-POR_like_SDR_a"/>
    <property type="match status" value="1"/>
</dbReference>
<dbReference type="EMBL" id="BAABJO010000050">
    <property type="protein sequence ID" value="GAA5140882.1"/>
    <property type="molecule type" value="Genomic_DNA"/>
</dbReference>
<evidence type="ECO:0000313" key="2">
    <source>
        <dbReference type="EMBL" id="GAA5140882.1"/>
    </source>
</evidence>
<evidence type="ECO:0000313" key="3">
    <source>
        <dbReference type="Proteomes" id="UP001500804"/>
    </source>
</evidence>
<dbReference type="InterPro" id="IPR036291">
    <property type="entry name" value="NAD(P)-bd_dom_sf"/>
</dbReference>
<dbReference type="Proteomes" id="UP001500804">
    <property type="component" value="Unassembled WGS sequence"/>
</dbReference>
<dbReference type="PANTHER" id="PTHR32487">
    <property type="entry name" value="3-OXO-DELTA(4,5)-STEROID 5-BETA-REDUCTASE"/>
    <property type="match status" value="1"/>
</dbReference>
<dbReference type="RefSeq" id="WP_345612756.1">
    <property type="nucleotide sequence ID" value="NZ_BAABJO010000050.1"/>
</dbReference>
<dbReference type="InterPro" id="IPR055222">
    <property type="entry name" value="PRISE-like_Rossmann-fold"/>
</dbReference>
<keyword evidence="3" id="KW-1185">Reference proteome</keyword>
<accession>A0ABP9P5A8</accession>
<protein>
    <submittedName>
        <fullName evidence="2">SDR family oxidoreductase</fullName>
    </submittedName>
</protein>
<gene>
    <name evidence="2" type="ORF">GCM10023320_79070</name>
</gene>
<dbReference type="SUPFAM" id="SSF51735">
    <property type="entry name" value="NAD(P)-binding Rossmann-fold domains"/>
    <property type="match status" value="1"/>
</dbReference>
<dbReference type="PANTHER" id="PTHR32487:SF0">
    <property type="entry name" value="3-OXO-DELTA(4,5)-STEROID 5-BETA-REDUCTASE"/>
    <property type="match status" value="1"/>
</dbReference>
<name>A0ABP9P5A8_9PSEU</name>
<dbReference type="Gene3D" id="3.40.50.720">
    <property type="entry name" value="NAD(P)-binding Rossmann-like Domain"/>
    <property type="match status" value="1"/>
</dbReference>
<evidence type="ECO:0000259" key="1">
    <source>
        <dbReference type="Pfam" id="PF01370"/>
    </source>
</evidence>
<sequence length="366" mass="39881">MAGRLMSGTVLVAGASGLVGAASVDAFLAAGWDVVALSRRPPEVASAVPFRHLALDLRDPAACRAAATDLAGITHLVYTALHEKPGLIAGWREQDQMDTNLAMLRNLLDPLAEVAALRHVTLLQGTKAYGVHRHPIRIPARERHPRDDHPNFYWLQEDHLRGLSAGHGFGWTILRPQLVVGPACGVAMNLPPVIGAFAAICRAEGRPFGFPGGLSYVTEAVDVRLVADAALWAATEPRAWGEHFNLTNGEVFEWRDLWPALAGVLGVEPGPDEPVRLGAFLPAKSGVWDDVVRRHHLRPLGLPELLGESHHYADYCFAHGAKRVPPPAFVSTVKIKQAGFCGTWDTEESMRHWLRVLIERRVLPPA</sequence>
<reference evidence="3" key="1">
    <citation type="journal article" date="2019" name="Int. J. Syst. Evol. Microbiol.">
        <title>The Global Catalogue of Microorganisms (GCM) 10K type strain sequencing project: providing services to taxonomists for standard genome sequencing and annotation.</title>
        <authorList>
            <consortium name="The Broad Institute Genomics Platform"/>
            <consortium name="The Broad Institute Genome Sequencing Center for Infectious Disease"/>
            <person name="Wu L."/>
            <person name="Ma J."/>
        </authorList>
    </citation>
    <scope>NUCLEOTIDE SEQUENCE [LARGE SCALE GENOMIC DNA]</scope>
    <source>
        <strain evidence="3">JCM 18302</strain>
    </source>
</reference>
<dbReference type="Pfam" id="PF01370">
    <property type="entry name" value="Epimerase"/>
    <property type="match status" value="1"/>
</dbReference>
<dbReference type="InterPro" id="IPR001509">
    <property type="entry name" value="Epimerase_deHydtase"/>
</dbReference>